<dbReference type="Proteomes" id="UP000182427">
    <property type="component" value="Chromosome I"/>
</dbReference>
<keyword evidence="1" id="KW-0732">Signal</keyword>
<dbReference type="OrthoDB" id="120023at2"/>
<protein>
    <submittedName>
        <fullName evidence="2">Uncharacterized protein</fullName>
    </submittedName>
</protein>
<organism evidence="2 3">
    <name type="scientific">Terriglobus roseus</name>
    <dbReference type="NCBI Taxonomy" id="392734"/>
    <lineage>
        <taxon>Bacteria</taxon>
        <taxon>Pseudomonadati</taxon>
        <taxon>Acidobacteriota</taxon>
        <taxon>Terriglobia</taxon>
        <taxon>Terriglobales</taxon>
        <taxon>Acidobacteriaceae</taxon>
        <taxon>Terriglobus</taxon>
    </lineage>
</organism>
<reference evidence="2 3" key="1">
    <citation type="submission" date="2016-10" db="EMBL/GenBank/DDBJ databases">
        <authorList>
            <person name="de Groot N.N."/>
        </authorList>
    </citation>
    <scope>NUCLEOTIDE SEQUENCE [LARGE SCALE GENOMIC DNA]</scope>
    <source>
        <strain evidence="2 3">GAS232</strain>
    </source>
</reference>
<keyword evidence="3" id="KW-1185">Reference proteome</keyword>
<evidence type="ECO:0000313" key="3">
    <source>
        <dbReference type="Proteomes" id="UP000182427"/>
    </source>
</evidence>
<proteinExistence type="predicted"/>
<evidence type="ECO:0000256" key="1">
    <source>
        <dbReference type="SAM" id="SignalP"/>
    </source>
</evidence>
<dbReference type="RefSeq" id="WP_083344573.1">
    <property type="nucleotide sequence ID" value="NZ_LT629690.1"/>
</dbReference>
<feature type="chain" id="PRO_5009241446" evidence="1">
    <location>
        <begin position="42"/>
        <end position="170"/>
    </location>
</feature>
<name>A0A1G7ILF0_9BACT</name>
<dbReference type="EMBL" id="LT629690">
    <property type="protein sequence ID" value="SDF13356.1"/>
    <property type="molecule type" value="Genomic_DNA"/>
</dbReference>
<accession>A0A1G7ILF0</accession>
<gene>
    <name evidence="2" type="ORF">SAMN05444167_1489</name>
</gene>
<evidence type="ECO:0000313" key="2">
    <source>
        <dbReference type="EMBL" id="SDF13356.1"/>
    </source>
</evidence>
<feature type="signal peptide" evidence="1">
    <location>
        <begin position="1"/>
        <end position="41"/>
    </location>
</feature>
<dbReference type="AlphaFoldDB" id="A0A1G7ILF0"/>
<sequence length="170" mass="18477">MQFAVPSQFRSHAIPHSLPSRLRAAACCGAMMALMPLALHAADNLVTIDPTMIATLQLRAEQAAPRDQMQLFADLADKISLLATKQIADGDDEHAQATLKQLEACTAQMEITMKLDSKGLKKAEMLLHTTNRRLKDLVRGASGDMKPVVQSALKRLDQAQTSLLSAVFAK</sequence>